<evidence type="ECO:0000313" key="2">
    <source>
        <dbReference type="EMBL" id="QYD67175.1"/>
    </source>
</evidence>
<dbReference type="InterPro" id="IPR016084">
    <property type="entry name" value="Haem_Oase-like_multi-hlx"/>
</dbReference>
<protein>
    <submittedName>
        <fullName evidence="2">Iron-containing redox enzyme family protein</fullName>
    </submittedName>
</protein>
<sequence length="368" mass="41186">MTNVQMQGSWEGQAKTATWSEHIQSMPLDAGVITLSRDPELHERIEATPQFQRAYLDKVADLVRRAFGEEDEAAVAEAHAALFALYELQLCAPDDVAATNQHEPLFYSVRRRIENAWLKAEQTRLQSAEDVKPVDVPQTIKALCVSHSAAAHPLFDFLAHEADHAAMDRFCLSDSALNIRFFDLLALALVGSSEKARPELVQNLWDESGRGDRSEAHVRTFRDLLDARGLSQVRTDQAAALSWQGHAGHNLFMLTALNRMHAHKSLGVMAVTELIDPASYEKVVQGFRRLGYPEWQYRYYAEHIEVDVVHGEGWLENVITPTLARVPGAAADILFGARLRLASCQQYYDFLMSTITSASHESCTDLTQ</sequence>
<proteinExistence type="predicted"/>
<dbReference type="EMBL" id="CP080095">
    <property type="protein sequence ID" value="QYD67175.1"/>
    <property type="molecule type" value="Genomic_DNA"/>
</dbReference>
<dbReference type="Gene3D" id="1.20.910.10">
    <property type="entry name" value="Heme oxygenase-like"/>
    <property type="match status" value="1"/>
</dbReference>
<dbReference type="Proteomes" id="UP000826462">
    <property type="component" value="Chromosome 1"/>
</dbReference>
<dbReference type="InterPro" id="IPR039068">
    <property type="entry name" value="PqqC-like"/>
</dbReference>
<evidence type="ECO:0000313" key="3">
    <source>
        <dbReference type="Proteomes" id="UP000826462"/>
    </source>
</evidence>
<accession>A0ABX8UIS8</accession>
<gene>
    <name evidence="2" type="ORF">KZJ38_12315</name>
</gene>
<organism evidence="2 3">
    <name type="scientific">Paraburkholderia edwinii</name>
    <dbReference type="NCBI Taxonomy" id="2861782"/>
    <lineage>
        <taxon>Bacteria</taxon>
        <taxon>Pseudomonadati</taxon>
        <taxon>Pseudomonadota</taxon>
        <taxon>Betaproteobacteria</taxon>
        <taxon>Burkholderiales</taxon>
        <taxon>Burkholderiaceae</taxon>
        <taxon>Paraburkholderia</taxon>
    </lineage>
</organism>
<dbReference type="SMART" id="SM01236">
    <property type="entry name" value="Haem_oxygenase_2"/>
    <property type="match status" value="1"/>
</dbReference>
<dbReference type="PANTHER" id="PTHR40279:SF3">
    <property type="entry name" value="4-AMINOBENZOATE SYNTHASE"/>
    <property type="match status" value="1"/>
</dbReference>
<dbReference type="SUPFAM" id="SSF48613">
    <property type="entry name" value="Heme oxygenase-like"/>
    <property type="match status" value="1"/>
</dbReference>
<reference evidence="2 3" key="1">
    <citation type="submission" date="2021-07" db="EMBL/GenBank/DDBJ databases">
        <title>Paraburkholderia edwinii protects Aspergillus sp. from phenazines by acting as a toxin sponge.</title>
        <authorList>
            <person name="Dahlstrom K.M."/>
            <person name="Newman D.K."/>
        </authorList>
    </citation>
    <scope>NUCLEOTIDE SEQUENCE [LARGE SCALE GENOMIC DNA]</scope>
    <source>
        <strain evidence="2 3">Pe01</strain>
    </source>
</reference>
<keyword evidence="1" id="KW-0560">Oxidoreductase</keyword>
<dbReference type="Pfam" id="PF14518">
    <property type="entry name" value="Haem_oxygenas_2"/>
    <property type="match status" value="1"/>
</dbReference>
<dbReference type="RefSeq" id="WP_219796169.1">
    <property type="nucleotide sequence ID" value="NZ_CP080095.1"/>
</dbReference>
<name>A0ABX8UIS8_9BURK</name>
<evidence type="ECO:0000256" key="1">
    <source>
        <dbReference type="ARBA" id="ARBA00023002"/>
    </source>
</evidence>
<dbReference type="PANTHER" id="PTHR40279">
    <property type="entry name" value="PQQC-LIKE PROTEIN"/>
    <property type="match status" value="1"/>
</dbReference>
<keyword evidence="3" id="KW-1185">Reference proteome</keyword>